<sequence length="251" mass="27812">MNDAVKMALEALTDIRTSIECAAGCDEGIDPMAAVSEIMSAYGTAMASAYSRAADMLNILAALEQAGEPVAKLHYSGDVMEAVQQLLERGRATLDSEGYLVTHPAEAPLPTLQRLGQEFDAGEEAETLAAMLFESVGDMTWHDPRAEMLVKDEWRQLAKRGLELLHKRFPPQSRGQAFDGELPLKFDPRDAKRWWEENMREGKFVSARLAGDGYVKFQWRDADESGDYSVPWTRIALWLAALSSAKRGEEG</sequence>
<dbReference type="EMBL" id="CP020925">
    <property type="protein sequence ID" value="ATP19811.1"/>
    <property type="molecule type" value="Genomic_DNA"/>
</dbReference>
<dbReference type="Proteomes" id="UP000037029">
    <property type="component" value="Chromosome"/>
</dbReference>
<dbReference type="RefSeq" id="WP_048939148.1">
    <property type="nucleotide sequence ID" value="NZ_CP020925.1"/>
</dbReference>
<protein>
    <submittedName>
        <fullName evidence="1">Uncharacterized protein</fullName>
    </submittedName>
</protein>
<evidence type="ECO:0000313" key="2">
    <source>
        <dbReference type="Proteomes" id="UP000037029"/>
    </source>
</evidence>
<proteinExistence type="predicted"/>
<name>A0A0J9FK72_SPHYA</name>
<organism evidence="1 2">
    <name type="scientific">Sphingobium yanoikuyae</name>
    <name type="common">Sphingomonas yanoikuyae</name>
    <dbReference type="NCBI Taxonomy" id="13690"/>
    <lineage>
        <taxon>Bacteria</taxon>
        <taxon>Pseudomonadati</taxon>
        <taxon>Pseudomonadota</taxon>
        <taxon>Alphaproteobacteria</taxon>
        <taxon>Sphingomonadales</taxon>
        <taxon>Sphingomonadaceae</taxon>
        <taxon>Sphingobium</taxon>
    </lineage>
</organism>
<gene>
    <name evidence="1" type="ORF">BV87_16350</name>
</gene>
<reference evidence="1 2" key="1">
    <citation type="submission" date="2017-04" db="EMBL/GenBank/DDBJ databases">
        <title>Characterization, genome and methylation analysis of a phthalic acid esters degrading strain Sphingobium yanoikuyae SHJ.</title>
        <authorList>
            <person name="Feng L."/>
        </authorList>
    </citation>
    <scope>NUCLEOTIDE SEQUENCE [LARGE SCALE GENOMIC DNA]</scope>
    <source>
        <strain evidence="1 2">SHJ</strain>
    </source>
</reference>
<dbReference type="AlphaFoldDB" id="A0A0J9FK72"/>
<evidence type="ECO:0000313" key="1">
    <source>
        <dbReference type="EMBL" id="ATP19811.1"/>
    </source>
</evidence>
<accession>A0A0J9FK72</accession>